<reference evidence="1 2" key="1">
    <citation type="submission" date="2018-01" db="EMBL/GenBank/DDBJ databases">
        <title>Complete genome sequence of Bacteriovorax stolpii DSM12778.</title>
        <authorList>
            <person name="Tang B."/>
            <person name="Chang J."/>
        </authorList>
    </citation>
    <scope>NUCLEOTIDE SEQUENCE [LARGE SCALE GENOMIC DNA]</scope>
    <source>
        <strain evidence="1 2">DSM 12778</strain>
    </source>
</reference>
<organism evidence="1 2">
    <name type="scientific">Bacteriovorax stolpii</name>
    <name type="common">Bdellovibrio stolpii</name>
    <dbReference type="NCBI Taxonomy" id="960"/>
    <lineage>
        <taxon>Bacteria</taxon>
        <taxon>Pseudomonadati</taxon>
        <taxon>Bdellovibrionota</taxon>
        <taxon>Bacteriovoracia</taxon>
        <taxon>Bacteriovoracales</taxon>
        <taxon>Bacteriovoracaceae</taxon>
        <taxon>Bacteriovorax</taxon>
    </lineage>
</organism>
<dbReference type="PROSITE" id="PS51257">
    <property type="entry name" value="PROKAR_LIPOPROTEIN"/>
    <property type="match status" value="1"/>
</dbReference>
<keyword evidence="2" id="KW-1185">Reference proteome</keyword>
<dbReference type="AlphaFoldDB" id="A0A2K9NUD4"/>
<gene>
    <name evidence="1" type="ORF">C0V70_13500</name>
</gene>
<protein>
    <submittedName>
        <fullName evidence="1">Uncharacterized protein</fullName>
    </submittedName>
</protein>
<sequence length="409" mass="44276">MKNIVFLLSMSLFGCAWTQPTLNNPVAVETKKNSRLPSSYDACAEASDTQGGDSIFSICSGDRASVNQRTGTVIGVNPRKKQVTIRFESGSIETVGIEYVTANKGCYLKYCADDSGAVMQRAGVIIGVNPVTKMISLRYNSGVIETVSAQHVSVGKGCLRGYCVGERAAINTRVGRIIGVNPIKYYISVMLDSGVIESVSQEYVAVGKGCLSGYCVGDRGAVGSRAGKIVGVNPLKNEIALTFDSGVSESVHIDNVSVNSLCYQYSANDYRRDVETLEQFTETFTTDDRQEAELERARKEAAKKPVEVKKEPAYIPAGPEKNPGYLPMGPGAKDPNAQFCYLRSTQQKCEELNGICQWIPPTSSYCQARPGSTDPNAIFCSHRSSQQKCQELSGVCEWTGQASGYCQAR</sequence>
<proteinExistence type="predicted"/>
<evidence type="ECO:0000313" key="1">
    <source>
        <dbReference type="EMBL" id="AUN99097.1"/>
    </source>
</evidence>
<accession>A0A2K9NUD4</accession>
<dbReference type="EMBL" id="CP025704">
    <property type="protein sequence ID" value="AUN99097.1"/>
    <property type="molecule type" value="Genomic_DNA"/>
</dbReference>
<evidence type="ECO:0000313" key="2">
    <source>
        <dbReference type="Proteomes" id="UP000235584"/>
    </source>
</evidence>
<dbReference type="KEGG" id="bsto:C0V70_13500"/>
<dbReference type="Proteomes" id="UP000235584">
    <property type="component" value="Chromosome"/>
</dbReference>
<name>A0A2K9NUD4_BACTC</name>
<dbReference type="RefSeq" id="WP_102244388.1">
    <property type="nucleotide sequence ID" value="NZ_CP025704.1"/>
</dbReference>